<evidence type="ECO:0000313" key="2">
    <source>
        <dbReference type="EMBL" id="MEQ1405656.1"/>
    </source>
</evidence>
<gene>
    <name evidence="2" type="ORF">ABK249_11995</name>
</gene>
<feature type="region of interest" description="Disordered" evidence="1">
    <location>
        <begin position="37"/>
        <end position="105"/>
    </location>
</feature>
<feature type="region of interest" description="Disordered" evidence="1">
    <location>
        <begin position="161"/>
        <end position="186"/>
    </location>
</feature>
<reference evidence="2 3" key="1">
    <citation type="submission" date="2024-05" db="EMBL/GenBank/DDBJ databases">
        <title>Neorhizobium sp. Rsf11, a plant growth promoting and heavy metal resistant PAH-degrader.</title>
        <authorList>
            <person name="Golubev S.N."/>
            <person name="Muratova A.Y."/>
            <person name="Markelova M.I."/>
        </authorList>
    </citation>
    <scope>NUCLEOTIDE SEQUENCE [LARGE SCALE GENOMIC DNA]</scope>
    <source>
        <strain evidence="2 3">Rsf11</strain>
    </source>
</reference>
<keyword evidence="3" id="KW-1185">Reference proteome</keyword>
<evidence type="ECO:0000313" key="3">
    <source>
        <dbReference type="Proteomes" id="UP001496627"/>
    </source>
</evidence>
<organism evidence="2 3">
    <name type="scientific">Neorhizobium phenanthreniclasticum</name>
    <dbReference type="NCBI Taxonomy" id="3157917"/>
    <lineage>
        <taxon>Bacteria</taxon>
        <taxon>Pseudomonadati</taxon>
        <taxon>Pseudomonadota</taxon>
        <taxon>Alphaproteobacteria</taxon>
        <taxon>Hyphomicrobiales</taxon>
        <taxon>Rhizobiaceae</taxon>
        <taxon>Rhizobium/Agrobacterium group</taxon>
        <taxon>Neorhizobium</taxon>
    </lineage>
</organism>
<name>A0ABV0M1D7_9HYPH</name>
<feature type="compositionally biased region" description="Pro residues" evidence="1">
    <location>
        <begin position="78"/>
        <end position="94"/>
    </location>
</feature>
<dbReference type="Proteomes" id="UP001496627">
    <property type="component" value="Unassembled WGS sequence"/>
</dbReference>
<protein>
    <submittedName>
        <fullName evidence="2">Uncharacterized protein</fullName>
    </submittedName>
</protein>
<accession>A0ABV0M1D7</accession>
<comment type="caution">
    <text evidence="2">The sequence shown here is derived from an EMBL/GenBank/DDBJ whole genome shotgun (WGS) entry which is preliminary data.</text>
</comment>
<sequence length="207" mass="22874">MTISAEVLDAMLAAGCTAEQIVAAVKADAAAVEARREAKRAGNAERQRRFRRNKSNALQGVTGRDSCDTPSSPEGSSPTPPSPKPLQSIPPSPPKGGSSPADFDRFWETYPHKIGKPRAIKAFAAARKRADLETILDGLRRYVAKTDDRPWCNPATWLSEDRWDDLPAKPPDKPPPKPNSVSHLSKFHTREDYLRSELERSEKSFKT</sequence>
<evidence type="ECO:0000256" key="1">
    <source>
        <dbReference type="SAM" id="MobiDB-lite"/>
    </source>
</evidence>
<dbReference type="EMBL" id="JBEAAL010000007">
    <property type="protein sequence ID" value="MEQ1405656.1"/>
    <property type="molecule type" value="Genomic_DNA"/>
</dbReference>
<feature type="compositionally biased region" description="Basic and acidic residues" evidence="1">
    <location>
        <begin position="161"/>
        <end position="175"/>
    </location>
</feature>
<feature type="compositionally biased region" description="Basic and acidic residues" evidence="1">
    <location>
        <begin position="37"/>
        <end position="47"/>
    </location>
</feature>
<proteinExistence type="predicted"/>
<dbReference type="RefSeq" id="WP_348862968.1">
    <property type="nucleotide sequence ID" value="NZ_JBEAAL010000007.1"/>
</dbReference>